<proteinExistence type="inferred from homology"/>
<comment type="similarity">
    <text evidence="1">Belongs to the LytR/CpsA/Psr (LCP) family.</text>
</comment>
<dbReference type="EMBL" id="SOHA01000042">
    <property type="protein sequence ID" value="TFD26351.1"/>
    <property type="molecule type" value="Genomic_DNA"/>
</dbReference>
<organism evidence="5 6">
    <name type="scientific">Cryobacterium cryoconiti</name>
    <dbReference type="NCBI Taxonomy" id="1259239"/>
    <lineage>
        <taxon>Bacteria</taxon>
        <taxon>Bacillati</taxon>
        <taxon>Actinomycetota</taxon>
        <taxon>Actinomycetes</taxon>
        <taxon>Micrococcales</taxon>
        <taxon>Microbacteriaceae</taxon>
        <taxon>Cryobacterium</taxon>
    </lineage>
</organism>
<keyword evidence="3" id="KW-0472">Membrane</keyword>
<feature type="domain" description="Cell envelope-related transcriptional attenuator" evidence="4">
    <location>
        <begin position="154"/>
        <end position="308"/>
    </location>
</feature>
<reference evidence="5 6" key="1">
    <citation type="submission" date="2019-03" db="EMBL/GenBank/DDBJ databases">
        <title>Genomics of glacier-inhabiting Cryobacterium strains.</title>
        <authorList>
            <person name="Liu Q."/>
            <person name="Xin Y.-H."/>
        </authorList>
    </citation>
    <scope>NUCLEOTIDE SEQUENCE [LARGE SCALE GENOMIC DNA]</scope>
    <source>
        <strain evidence="5 6">TMT1-51</strain>
    </source>
</reference>
<dbReference type="PANTHER" id="PTHR33392">
    <property type="entry name" value="POLYISOPRENYL-TEICHOIC ACID--PEPTIDOGLYCAN TEICHOIC ACID TRANSFERASE TAGU"/>
    <property type="match status" value="1"/>
</dbReference>
<comment type="caution">
    <text evidence="5">The sequence shown here is derived from an EMBL/GenBank/DDBJ whole genome shotgun (WGS) entry which is preliminary data.</text>
</comment>
<evidence type="ECO:0000313" key="6">
    <source>
        <dbReference type="Proteomes" id="UP000297472"/>
    </source>
</evidence>
<keyword evidence="3" id="KW-1133">Transmembrane helix</keyword>
<gene>
    <name evidence="5" type="ORF">E3T49_15530</name>
</gene>
<keyword evidence="3" id="KW-0812">Transmembrane</keyword>
<dbReference type="Gene3D" id="3.40.630.190">
    <property type="entry name" value="LCP protein"/>
    <property type="match status" value="1"/>
</dbReference>
<feature type="compositionally biased region" description="Low complexity" evidence="2">
    <location>
        <begin position="411"/>
        <end position="432"/>
    </location>
</feature>
<evidence type="ECO:0000313" key="5">
    <source>
        <dbReference type="EMBL" id="TFD26351.1"/>
    </source>
</evidence>
<dbReference type="NCBIfam" id="TIGR00350">
    <property type="entry name" value="lytR_cpsA_psr"/>
    <property type="match status" value="1"/>
</dbReference>
<keyword evidence="6" id="KW-1185">Reference proteome</keyword>
<protein>
    <submittedName>
        <fullName evidence="5">LytR family transcriptional regulator</fullName>
    </submittedName>
</protein>
<dbReference type="Pfam" id="PF03816">
    <property type="entry name" value="LytR_cpsA_psr"/>
    <property type="match status" value="1"/>
</dbReference>
<evidence type="ECO:0000256" key="3">
    <source>
        <dbReference type="SAM" id="Phobius"/>
    </source>
</evidence>
<name>A0A4Y8JRH4_9MICO</name>
<evidence type="ECO:0000259" key="4">
    <source>
        <dbReference type="Pfam" id="PF03816"/>
    </source>
</evidence>
<evidence type="ECO:0000256" key="1">
    <source>
        <dbReference type="ARBA" id="ARBA00006068"/>
    </source>
</evidence>
<feature type="region of interest" description="Disordered" evidence="2">
    <location>
        <begin position="407"/>
        <end position="448"/>
    </location>
</feature>
<feature type="region of interest" description="Disordered" evidence="2">
    <location>
        <begin position="23"/>
        <end position="49"/>
    </location>
</feature>
<dbReference type="InterPro" id="IPR004474">
    <property type="entry name" value="LytR_CpsA_psr"/>
</dbReference>
<evidence type="ECO:0000256" key="2">
    <source>
        <dbReference type="SAM" id="MobiDB-lite"/>
    </source>
</evidence>
<dbReference type="OrthoDB" id="9782542at2"/>
<dbReference type="PANTHER" id="PTHR33392:SF6">
    <property type="entry name" value="POLYISOPRENYL-TEICHOIC ACID--PEPTIDOGLYCAN TEICHOIC ACID TRANSFERASE TAGU"/>
    <property type="match status" value="1"/>
</dbReference>
<dbReference type="AlphaFoldDB" id="A0A4Y8JRH4"/>
<dbReference type="InterPro" id="IPR050922">
    <property type="entry name" value="LytR/CpsA/Psr_CW_biosynth"/>
</dbReference>
<sequence length="470" mass="47706">MAMWCTPLMSISAVSHTPGAEEVRMKPDRQPGSLTVARPASGPARHRRRSRWRSRGLPVLRFALIALGVLLVSGTVLASVFVNEFSARVAGNAVDISNGRTAAAGAGAAADGRIPAPALPSITAFDGGFTVLMVGVDNSSDQSAGYGSRGATLNDVNILLHVAEDQASAVVVSLPRDLVIPQPACTDADSGTVSAAVSAAPINASFGRGGLGCVVATVERLTGLSIPYAGLISFEGTVAMADAVGGVPICLTEAIDDPYTGLNLPAGVSVVAGETALSYLRSRHGVGDGSDLARISSQQAYLSSLVRVLTSGSTLTDLPKLSGLASATAVNLRLSESLATVPTLVSMGLVLTKIDPDQLLFVQYPTLPNPENPAKLVPDPALAGRLVQKLAADEEFTLAPESLGSSAALRPGGTAAPVTAAPVPPATGTVEPENPREAAGEPGEPGEAEVLAGLRGQTASQQTCSVAFGE</sequence>
<feature type="transmembrane region" description="Helical" evidence="3">
    <location>
        <begin position="59"/>
        <end position="82"/>
    </location>
</feature>
<accession>A0A4Y8JRH4</accession>
<dbReference type="Proteomes" id="UP000297472">
    <property type="component" value="Unassembled WGS sequence"/>
</dbReference>